<keyword evidence="1" id="KW-0547">Nucleotide-binding</keyword>
<dbReference type="Pfam" id="PF00270">
    <property type="entry name" value="DEAD"/>
    <property type="match status" value="1"/>
</dbReference>
<dbReference type="PANTHER" id="PTHR12131:SF1">
    <property type="entry name" value="ATP-DEPENDENT RNA HELICASE SUPV3L1, MITOCHONDRIAL-RELATED"/>
    <property type="match status" value="1"/>
</dbReference>
<evidence type="ECO:0000313" key="6">
    <source>
        <dbReference type="EMBL" id="GFH13808.1"/>
    </source>
</evidence>
<feature type="non-terminal residue" evidence="6">
    <location>
        <position position="179"/>
    </location>
</feature>
<reference evidence="6 7" key="1">
    <citation type="submission" date="2020-02" db="EMBL/GenBank/DDBJ databases">
        <title>Draft genome sequence of Haematococcus lacustris strain NIES-144.</title>
        <authorList>
            <person name="Morimoto D."/>
            <person name="Nakagawa S."/>
            <person name="Yoshida T."/>
            <person name="Sawayama S."/>
        </authorList>
    </citation>
    <scope>NUCLEOTIDE SEQUENCE [LARGE SCALE GENOMIC DNA]</scope>
    <source>
        <strain evidence="6 7">NIES-144</strain>
    </source>
</reference>
<dbReference type="SUPFAM" id="SSF52540">
    <property type="entry name" value="P-loop containing nucleoside triphosphate hydrolases"/>
    <property type="match status" value="1"/>
</dbReference>
<dbReference type="AlphaFoldDB" id="A0A699Z345"/>
<dbReference type="GO" id="GO:0004386">
    <property type="term" value="F:helicase activity"/>
    <property type="evidence" value="ECO:0007669"/>
    <property type="project" value="UniProtKB-KW"/>
</dbReference>
<dbReference type="Gene3D" id="3.40.50.300">
    <property type="entry name" value="P-loop containing nucleotide triphosphate hydrolases"/>
    <property type="match status" value="1"/>
</dbReference>
<dbReference type="GO" id="GO:0055087">
    <property type="term" value="C:Ski complex"/>
    <property type="evidence" value="ECO:0007669"/>
    <property type="project" value="TreeGrafter"/>
</dbReference>
<evidence type="ECO:0000256" key="4">
    <source>
        <dbReference type="ARBA" id="ARBA00022840"/>
    </source>
</evidence>
<feature type="non-terminal residue" evidence="6">
    <location>
        <position position="1"/>
    </location>
</feature>
<dbReference type="GO" id="GO:0070478">
    <property type="term" value="P:nuclear-transcribed mRNA catabolic process, 3'-5' exonucleolytic nonsense-mediated decay"/>
    <property type="evidence" value="ECO:0007669"/>
    <property type="project" value="TreeGrafter"/>
</dbReference>
<dbReference type="GO" id="GO:0005524">
    <property type="term" value="F:ATP binding"/>
    <property type="evidence" value="ECO:0007669"/>
    <property type="project" value="UniProtKB-KW"/>
</dbReference>
<dbReference type="GO" id="GO:0003676">
    <property type="term" value="F:nucleic acid binding"/>
    <property type="evidence" value="ECO:0007669"/>
    <property type="project" value="InterPro"/>
</dbReference>
<evidence type="ECO:0000313" key="7">
    <source>
        <dbReference type="Proteomes" id="UP000485058"/>
    </source>
</evidence>
<proteinExistence type="predicted"/>
<keyword evidence="2" id="KW-0378">Hydrolase</keyword>
<name>A0A699Z345_HAELA</name>
<keyword evidence="4" id="KW-0067">ATP-binding</keyword>
<dbReference type="PROSITE" id="PS51192">
    <property type="entry name" value="HELICASE_ATP_BIND_1"/>
    <property type="match status" value="1"/>
</dbReference>
<evidence type="ECO:0000256" key="2">
    <source>
        <dbReference type="ARBA" id="ARBA00022801"/>
    </source>
</evidence>
<keyword evidence="3" id="KW-0347">Helicase</keyword>
<sequence length="179" mass="20455">DGSVTQSSREERLGDVGLVVMDEVHYLGDPHRGSVWEEAIINCPRHIQLVCMSATEHMACETIKTRFRPVPLHWRHAYMAAPPRGVQLIDLLINKNKNLNPRLTKTAVLQEEARNLMERQSRNGRTPATDVASVIKTIEGDPEALKKLRTKRVPNMDSLIMRLRSKELLPAIWFIMSRK</sequence>
<dbReference type="PANTHER" id="PTHR12131">
    <property type="entry name" value="ATP-DEPENDENT RNA AND DNA HELICASE"/>
    <property type="match status" value="1"/>
</dbReference>
<accession>A0A699Z345</accession>
<dbReference type="Proteomes" id="UP000485058">
    <property type="component" value="Unassembled WGS sequence"/>
</dbReference>
<comment type="caution">
    <text evidence="6">The sequence shown here is derived from an EMBL/GenBank/DDBJ whole genome shotgun (WGS) entry which is preliminary data.</text>
</comment>
<protein>
    <recommendedName>
        <fullName evidence="5">Helicase ATP-binding domain-containing protein</fullName>
    </recommendedName>
</protein>
<dbReference type="InterPro" id="IPR050699">
    <property type="entry name" value="RNA-DNA_Helicase"/>
</dbReference>
<feature type="domain" description="Helicase ATP-binding" evidence="5">
    <location>
        <begin position="1"/>
        <end position="74"/>
    </location>
</feature>
<dbReference type="GO" id="GO:0016787">
    <property type="term" value="F:hydrolase activity"/>
    <property type="evidence" value="ECO:0007669"/>
    <property type="project" value="UniProtKB-KW"/>
</dbReference>
<dbReference type="EMBL" id="BLLF01000654">
    <property type="protein sequence ID" value="GFH13808.1"/>
    <property type="molecule type" value="Genomic_DNA"/>
</dbReference>
<evidence type="ECO:0000259" key="5">
    <source>
        <dbReference type="PROSITE" id="PS51192"/>
    </source>
</evidence>
<evidence type="ECO:0000256" key="1">
    <source>
        <dbReference type="ARBA" id="ARBA00022741"/>
    </source>
</evidence>
<dbReference type="InterPro" id="IPR014001">
    <property type="entry name" value="Helicase_ATP-bd"/>
</dbReference>
<keyword evidence="7" id="KW-1185">Reference proteome</keyword>
<gene>
    <name evidence="6" type="ORF">HaLaN_09758</name>
</gene>
<organism evidence="6 7">
    <name type="scientific">Haematococcus lacustris</name>
    <name type="common">Green alga</name>
    <name type="synonym">Haematococcus pluvialis</name>
    <dbReference type="NCBI Taxonomy" id="44745"/>
    <lineage>
        <taxon>Eukaryota</taxon>
        <taxon>Viridiplantae</taxon>
        <taxon>Chlorophyta</taxon>
        <taxon>core chlorophytes</taxon>
        <taxon>Chlorophyceae</taxon>
        <taxon>CS clade</taxon>
        <taxon>Chlamydomonadales</taxon>
        <taxon>Haematococcaceae</taxon>
        <taxon>Haematococcus</taxon>
    </lineage>
</organism>
<dbReference type="InterPro" id="IPR027417">
    <property type="entry name" value="P-loop_NTPase"/>
</dbReference>
<dbReference type="InterPro" id="IPR011545">
    <property type="entry name" value="DEAD/DEAH_box_helicase_dom"/>
</dbReference>
<evidence type="ECO:0000256" key="3">
    <source>
        <dbReference type="ARBA" id="ARBA00022806"/>
    </source>
</evidence>